<sequence>MFPKWNGDVDDPAMDNIIKVMFNDPGWEGPWNAGQSPVLQGCEDGSDSSEE</sequence>
<dbReference type="AlphaFoldDB" id="A0A816SJD1"/>
<organism evidence="2">
    <name type="scientific">Brassica napus</name>
    <name type="common">Rape</name>
    <dbReference type="NCBI Taxonomy" id="3708"/>
    <lineage>
        <taxon>Eukaryota</taxon>
        <taxon>Viridiplantae</taxon>
        <taxon>Streptophyta</taxon>
        <taxon>Embryophyta</taxon>
        <taxon>Tracheophyta</taxon>
        <taxon>Spermatophyta</taxon>
        <taxon>Magnoliopsida</taxon>
        <taxon>eudicotyledons</taxon>
        <taxon>Gunneridae</taxon>
        <taxon>Pentapetalae</taxon>
        <taxon>rosids</taxon>
        <taxon>malvids</taxon>
        <taxon>Brassicales</taxon>
        <taxon>Brassicaceae</taxon>
        <taxon>Brassiceae</taxon>
        <taxon>Brassica</taxon>
    </lineage>
</organism>
<dbReference type="EMBL" id="HG994360">
    <property type="protein sequence ID" value="CAF2085705.1"/>
    <property type="molecule type" value="Genomic_DNA"/>
</dbReference>
<evidence type="ECO:0000313" key="2">
    <source>
        <dbReference type="EMBL" id="CAF2085705.1"/>
    </source>
</evidence>
<dbReference type="Proteomes" id="UP001295469">
    <property type="component" value="Chromosome A06"/>
</dbReference>
<gene>
    <name evidence="2" type="ORF">DARMORV10_A06P21530.1</name>
</gene>
<name>A0A816SJD1_BRANA</name>
<evidence type="ECO:0000256" key="1">
    <source>
        <dbReference type="SAM" id="MobiDB-lite"/>
    </source>
</evidence>
<accession>A0A816SJD1</accession>
<protein>
    <submittedName>
        <fullName evidence="2">(rape) hypothetical protein</fullName>
    </submittedName>
</protein>
<feature type="region of interest" description="Disordered" evidence="1">
    <location>
        <begin position="26"/>
        <end position="51"/>
    </location>
</feature>
<reference evidence="2" key="1">
    <citation type="submission" date="2021-01" db="EMBL/GenBank/DDBJ databases">
        <authorList>
            <consortium name="Genoscope - CEA"/>
            <person name="William W."/>
        </authorList>
    </citation>
    <scope>NUCLEOTIDE SEQUENCE</scope>
</reference>
<proteinExistence type="predicted"/>